<accession>A0A9N8E6I2</accession>
<dbReference type="AlphaFoldDB" id="A0A9N8E6I2"/>
<dbReference type="InterPro" id="IPR036865">
    <property type="entry name" value="CRAL-TRIO_dom_sf"/>
</dbReference>
<dbReference type="Proteomes" id="UP001153069">
    <property type="component" value="Unassembled WGS sequence"/>
</dbReference>
<evidence type="ECO:0000313" key="2">
    <source>
        <dbReference type="Proteomes" id="UP001153069"/>
    </source>
</evidence>
<sequence length="310" mass="35570">MNFAASATSTTIAGTAGTSDANELSEFELEWAWEIKEAIDRDEELNPISDYEVAQLAIVTLGQQEDLYSIRERVLALQCLRQEHKLTETPQEGVELMRQLTCQQQPGHILAFDLAQNQSHYIGVFDFARNKPSAVQTDKDWRVYLGGYYYLLNAANSNLTTIRNGFTSIVECDGMGYHSFSHSMQQRWATELGMHFPIETKESKWFHTPTAANIMCSFVKPWMSSRKARWDRIQLGCQLDSWEGRIDSLINLPTPQVAQQKLLHNLHLALMERYHNQATFRLPDKPIEEYDHENGNSSSMMMDVEQIIED</sequence>
<organism evidence="1 2">
    <name type="scientific">Seminavis robusta</name>
    <dbReference type="NCBI Taxonomy" id="568900"/>
    <lineage>
        <taxon>Eukaryota</taxon>
        <taxon>Sar</taxon>
        <taxon>Stramenopiles</taxon>
        <taxon>Ochrophyta</taxon>
        <taxon>Bacillariophyta</taxon>
        <taxon>Bacillariophyceae</taxon>
        <taxon>Bacillariophycidae</taxon>
        <taxon>Naviculales</taxon>
        <taxon>Naviculaceae</taxon>
        <taxon>Seminavis</taxon>
    </lineage>
</organism>
<comment type="caution">
    <text evidence="1">The sequence shown here is derived from an EMBL/GenBank/DDBJ whole genome shotgun (WGS) entry which is preliminary data.</text>
</comment>
<evidence type="ECO:0000313" key="1">
    <source>
        <dbReference type="EMBL" id="CAB9515587.1"/>
    </source>
</evidence>
<reference evidence="1" key="1">
    <citation type="submission" date="2020-06" db="EMBL/GenBank/DDBJ databases">
        <authorList>
            <consortium name="Plant Systems Biology data submission"/>
        </authorList>
    </citation>
    <scope>NUCLEOTIDE SEQUENCE</scope>
    <source>
        <strain evidence="1">D6</strain>
    </source>
</reference>
<dbReference type="Gene3D" id="3.40.525.10">
    <property type="entry name" value="CRAL-TRIO lipid binding domain"/>
    <property type="match status" value="1"/>
</dbReference>
<proteinExistence type="predicted"/>
<name>A0A9N8E6I2_9STRA</name>
<dbReference type="SUPFAM" id="SSF52087">
    <property type="entry name" value="CRAL/TRIO domain"/>
    <property type="match status" value="1"/>
</dbReference>
<dbReference type="EMBL" id="CAICTM010000724">
    <property type="protein sequence ID" value="CAB9515587.1"/>
    <property type="molecule type" value="Genomic_DNA"/>
</dbReference>
<gene>
    <name evidence="1" type="ORF">SEMRO_725_G193340.1</name>
</gene>
<protein>
    <submittedName>
        <fullName evidence="1">Uncharacterized protein</fullName>
    </submittedName>
</protein>
<keyword evidence="2" id="KW-1185">Reference proteome</keyword>